<protein>
    <submittedName>
        <fullName evidence="2">Uncharacterized protein</fullName>
    </submittedName>
</protein>
<name>A0A074ZHA2_OPIVI</name>
<dbReference type="GeneID" id="20320350"/>
<organism evidence="2 3">
    <name type="scientific">Opisthorchis viverrini</name>
    <name type="common">Southeast Asian liver fluke</name>
    <dbReference type="NCBI Taxonomy" id="6198"/>
    <lineage>
        <taxon>Eukaryota</taxon>
        <taxon>Metazoa</taxon>
        <taxon>Spiralia</taxon>
        <taxon>Lophotrochozoa</taxon>
        <taxon>Platyhelminthes</taxon>
        <taxon>Trematoda</taxon>
        <taxon>Digenea</taxon>
        <taxon>Opisthorchiida</taxon>
        <taxon>Opisthorchiata</taxon>
        <taxon>Opisthorchiidae</taxon>
        <taxon>Opisthorchis</taxon>
    </lineage>
</organism>
<gene>
    <name evidence="2" type="ORF">T265_06168</name>
</gene>
<accession>A0A074ZHA2</accession>
<sequence>MIESPMKFNGCAHCGGQMTDAFEFPFVKVSKHIQGVDYNVDYAMVIDSEESSPYCEEDVLKQTENQARSRRVLTSSCFLVPPPLGFASSSNKKGLIQVLRNRGCGLVGRQTGESDSEPKQTRTSHSEDSSGSCWELSWLFDVNFSTSLASQTRHSGSDIEKLAPTVP</sequence>
<evidence type="ECO:0000313" key="2">
    <source>
        <dbReference type="EMBL" id="KER26593.1"/>
    </source>
</evidence>
<feature type="region of interest" description="Disordered" evidence="1">
    <location>
        <begin position="107"/>
        <end position="131"/>
    </location>
</feature>
<dbReference type="CTD" id="20320350"/>
<dbReference type="KEGG" id="ovi:T265_06168"/>
<dbReference type="RefSeq" id="XP_009169633.1">
    <property type="nucleotide sequence ID" value="XM_009171369.1"/>
</dbReference>
<dbReference type="EMBL" id="KL596743">
    <property type="protein sequence ID" value="KER26593.1"/>
    <property type="molecule type" value="Genomic_DNA"/>
</dbReference>
<keyword evidence="3" id="KW-1185">Reference proteome</keyword>
<dbReference type="AlphaFoldDB" id="A0A074ZHA2"/>
<evidence type="ECO:0000256" key="1">
    <source>
        <dbReference type="SAM" id="MobiDB-lite"/>
    </source>
</evidence>
<reference evidence="2 3" key="1">
    <citation type="submission" date="2013-11" db="EMBL/GenBank/DDBJ databases">
        <title>Opisthorchis viverrini - life in the bile duct.</title>
        <authorList>
            <person name="Young N.D."/>
            <person name="Nagarajan N."/>
            <person name="Lin S.J."/>
            <person name="Korhonen P.K."/>
            <person name="Jex A.R."/>
            <person name="Hall R.S."/>
            <person name="Safavi-Hemami H."/>
            <person name="Kaewkong W."/>
            <person name="Bertrand D."/>
            <person name="Gao S."/>
            <person name="Seet Q."/>
            <person name="Wongkham S."/>
            <person name="Teh B.T."/>
            <person name="Wongkham C."/>
            <person name="Intapan P.M."/>
            <person name="Maleewong W."/>
            <person name="Yang X."/>
            <person name="Hu M."/>
            <person name="Wang Z."/>
            <person name="Hofmann A."/>
            <person name="Sternberg P.W."/>
            <person name="Tan P."/>
            <person name="Wang J."/>
            <person name="Gasser R.B."/>
        </authorList>
    </citation>
    <scope>NUCLEOTIDE SEQUENCE [LARGE SCALE GENOMIC DNA]</scope>
</reference>
<dbReference type="Proteomes" id="UP000054324">
    <property type="component" value="Unassembled WGS sequence"/>
</dbReference>
<evidence type="ECO:0000313" key="3">
    <source>
        <dbReference type="Proteomes" id="UP000054324"/>
    </source>
</evidence>
<proteinExistence type="predicted"/>
<feature type="compositionally biased region" description="Basic and acidic residues" evidence="1">
    <location>
        <begin position="116"/>
        <end position="128"/>
    </location>
</feature>